<name>A0A1L3LUM0_9HYPH</name>
<organism evidence="1 2">
    <name type="scientific">Sinorhizobium americanum</name>
    <dbReference type="NCBI Taxonomy" id="194963"/>
    <lineage>
        <taxon>Bacteria</taxon>
        <taxon>Pseudomonadati</taxon>
        <taxon>Pseudomonadota</taxon>
        <taxon>Alphaproteobacteria</taxon>
        <taxon>Hyphomicrobiales</taxon>
        <taxon>Rhizobiaceae</taxon>
        <taxon>Sinorhizobium/Ensifer group</taxon>
        <taxon>Sinorhizobium</taxon>
    </lineage>
</organism>
<keyword evidence="1" id="KW-0614">Plasmid</keyword>
<evidence type="ECO:0000313" key="2">
    <source>
        <dbReference type="Proteomes" id="UP000182306"/>
    </source>
</evidence>
<dbReference type="EMBL" id="CP013110">
    <property type="protein sequence ID" value="APG93797.1"/>
    <property type="molecule type" value="Genomic_DNA"/>
</dbReference>
<dbReference type="GO" id="GO:0005829">
    <property type="term" value="C:cytosol"/>
    <property type="evidence" value="ECO:0007669"/>
    <property type="project" value="TreeGrafter"/>
</dbReference>
<gene>
    <name evidence="1" type="ORF">SAMCFNEI73_pC0073</name>
</gene>
<dbReference type="RefSeq" id="WP_064253015.1">
    <property type="nucleotide sequence ID" value="NZ_CP013110.1"/>
</dbReference>
<sequence>MNELPPSPTRKILRQAEAEHWLAGFAFLEAAKAEADRQRAEVRAIVEESRREGYEAGRLDGERQAAALLLKTTADVNAYMAGLDRQIAELSLAVVEKLIGRFDQAELVARLALQALQSFQHEREVTITVAPALAERVTELVHRENDSGTLKIAVLADPRLDGSKCVLANAVAVVDAGLDTQLSVIREALLGARSSRTDLPA</sequence>
<dbReference type="Pfam" id="PF06635">
    <property type="entry name" value="T3SS_SCTL"/>
    <property type="match status" value="1"/>
</dbReference>
<geneLocation type="plasmid" evidence="1 2">
    <name>C</name>
</geneLocation>
<dbReference type="InterPro" id="IPR010586">
    <property type="entry name" value="T3SS_stator_protein"/>
</dbReference>
<dbReference type="PANTHER" id="PTHR34982:SF1">
    <property type="entry name" value="FLAGELLAR ASSEMBLY PROTEIN FLIH"/>
    <property type="match status" value="1"/>
</dbReference>
<proteinExistence type="predicted"/>
<keyword evidence="2" id="KW-1185">Reference proteome</keyword>
<dbReference type="KEGG" id="same:SAMCFNEI73_pC0073"/>
<evidence type="ECO:0000313" key="1">
    <source>
        <dbReference type="EMBL" id="APG93797.1"/>
    </source>
</evidence>
<reference evidence="1 2" key="1">
    <citation type="submission" date="2015-10" db="EMBL/GenBank/DDBJ databases">
        <title>Genomic differences between typical nodule nitrogen-fixing rhizobial strains and those coming from bean seeds.</title>
        <authorList>
            <person name="Peralta H."/>
            <person name="Aguilar-Vera A."/>
            <person name="Diaz R."/>
            <person name="Mora Y."/>
            <person name="Martinez-Batallar G."/>
            <person name="Salazar E."/>
            <person name="Vargas-Lagunas C."/>
            <person name="Encarnacion S."/>
            <person name="Girard L."/>
            <person name="Mora J."/>
        </authorList>
    </citation>
    <scope>NUCLEOTIDE SEQUENCE [LARGE SCALE GENOMIC DNA]</scope>
    <source>
        <strain evidence="1 2">CFNEI 73</strain>
        <plasmid evidence="1 2">C</plasmid>
    </source>
</reference>
<dbReference type="PANTHER" id="PTHR34982">
    <property type="entry name" value="YOP PROTEINS TRANSLOCATION PROTEIN L"/>
    <property type="match status" value="1"/>
</dbReference>
<dbReference type="InterPro" id="IPR051472">
    <property type="entry name" value="T3SS_Stator/FliH"/>
</dbReference>
<dbReference type="AlphaFoldDB" id="A0A1L3LUM0"/>
<dbReference type="OrthoDB" id="6859370at2"/>
<accession>A0A1L3LUM0</accession>
<dbReference type="Proteomes" id="UP000182306">
    <property type="component" value="Plasmid C"/>
</dbReference>
<protein>
    <submittedName>
        <fullName evidence="1">Type III secretion component, YOP proteins translocation protein L</fullName>
    </submittedName>
</protein>